<dbReference type="PANTHER" id="PTHR30471">
    <property type="entry name" value="DNA REPAIR PROTEIN RADC"/>
    <property type="match status" value="1"/>
</dbReference>
<protein>
    <recommendedName>
        <fullName evidence="1">UPF0758 domain-containing protein</fullName>
    </recommendedName>
</protein>
<evidence type="ECO:0000313" key="2">
    <source>
        <dbReference type="EMBL" id="EOW84127.1"/>
    </source>
</evidence>
<dbReference type="EMBL" id="ASWJ01000004">
    <property type="protein sequence ID" value="EOW84127.1"/>
    <property type="molecule type" value="Genomic_DNA"/>
</dbReference>
<keyword evidence="3" id="KW-1185">Reference proteome</keyword>
<dbReference type="InterPro" id="IPR001405">
    <property type="entry name" value="UPF0758"/>
</dbReference>
<gene>
    <name evidence="2" type="ORF">I568_00613</name>
</gene>
<evidence type="ECO:0000313" key="3">
    <source>
        <dbReference type="Proteomes" id="UP000014113"/>
    </source>
</evidence>
<dbReference type="OrthoDB" id="9804482at2"/>
<accession>S0KJ53</accession>
<dbReference type="PANTHER" id="PTHR30471:SF3">
    <property type="entry name" value="UPF0758 PROTEIN YEES-RELATED"/>
    <property type="match status" value="1"/>
</dbReference>
<dbReference type="Proteomes" id="UP000014113">
    <property type="component" value="Unassembled WGS sequence"/>
</dbReference>
<organism evidence="2 3">
    <name type="scientific">Enterococcus columbae DSM 7374 = ATCC 51263</name>
    <dbReference type="NCBI Taxonomy" id="1121865"/>
    <lineage>
        <taxon>Bacteria</taxon>
        <taxon>Bacillati</taxon>
        <taxon>Bacillota</taxon>
        <taxon>Bacilli</taxon>
        <taxon>Lactobacillales</taxon>
        <taxon>Enterococcaceae</taxon>
        <taxon>Enterococcus</taxon>
    </lineage>
</organism>
<dbReference type="RefSeq" id="WP_016182191.1">
    <property type="nucleotide sequence ID" value="NZ_JXKI01000015.1"/>
</dbReference>
<dbReference type="Pfam" id="PF20582">
    <property type="entry name" value="UPF0758_N"/>
    <property type="match status" value="1"/>
</dbReference>
<name>S0KJ53_9ENTE</name>
<reference evidence="2 3" key="1">
    <citation type="submission" date="2013-03" db="EMBL/GenBank/DDBJ databases">
        <title>The Genome Sequence of Enterococcus columbae ATCC_51263 (PacBio/Illumina hybrid assembly).</title>
        <authorList>
            <consortium name="The Broad Institute Genomics Platform"/>
            <consortium name="The Broad Institute Genome Sequencing Center for Infectious Disease"/>
            <person name="Earl A."/>
            <person name="Russ C."/>
            <person name="Gilmore M."/>
            <person name="Surin D."/>
            <person name="Walker B."/>
            <person name="Young S."/>
            <person name="Zeng Q."/>
            <person name="Gargeya S."/>
            <person name="Fitzgerald M."/>
            <person name="Haas B."/>
            <person name="Abouelleil A."/>
            <person name="Allen A.W."/>
            <person name="Alvarado L."/>
            <person name="Arachchi H.M."/>
            <person name="Berlin A.M."/>
            <person name="Chapman S.B."/>
            <person name="Gainer-Dewar J."/>
            <person name="Goldberg J."/>
            <person name="Griggs A."/>
            <person name="Gujja S."/>
            <person name="Hansen M."/>
            <person name="Howarth C."/>
            <person name="Imamovic A."/>
            <person name="Ireland A."/>
            <person name="Larimer J."/>
            <person name="McCowan C."/>
            <person name="Murphy C."/>
            <person name="Pearson M."/>
            <person name="Poon T.W."/>
            <person name="Priest M."/>
            <person name="Roberts A."/>
            <person name="Saif S."/>
            <person name="Shea T."/>
            <person name="Sisk P."/>
            <person name="Sykes S."/>
            <person name="Wortman J."/>
            <person name="Nusbaum C."/>
            <person name="Birren B."/>
        </authorList>
    </citation>
    <scope>NUCLEOTIDE SEQUENCE [LARGE SCALE GENOMIC DNA]</scope>
    <source>
        <strain evidence="2 3">ATCC 51263</strain>
    </source>
</reference>
<dbReference type="InterPro" id="IPR010994">
    <property type="entry name" value="RuvA_2-like"/>
</dbReference>
<dbReference type="PATRIC" id="fig|1121865.3.peg.15"/>
<dbReference type="SUPFAM" id="SSF47781">
    <property type="entry name" value="RuvA domain 2-like"/>
    <property type="match status" value="1"/>
</dbReference>
<comment type="caution">
    <text evidence="2">The sequence shown here is derived from an EMBL/GenBank/DDBJ whole genome shotgun (WGS) entry which is preliminary data.</text>
</comment>
<dbReference type="STRING" id="1121865.OMW_00019"/>
<feature type="domain" description="UPF0758" evidence="1">
    <location>
        <begin position="8"/>
        <end position="81"/>
    </location>
</feature>
<evidence type="ECO:0000259" key="1">
    <source>
        <dbReference type="Pfam" id="PF20582"/>
    </source>
</evidence>
<dbReference type="InterPro" id="IPR046778">
    <property type="entry name" value="UPF0758_N"/>
</dbReference>
<dbReference type="eggNOG" id="COG2003">
    <property type="taxonomic scope" value="Bacteria"/>
</dbReference>
<proteinExistence type="predicted"/>
<sequence>MSVRGIIPASSMPRERLLSYGVQALSDQELLAILLRTGTKEINVLELAGYVLNIFPNLYELKSANLAELCSIHGIGETKVIALHIL</sequence>
<dbReference type="AlphaFoldDB" id="S0KJ53"/>